<proteinExistence type="predicted"/>
<sequence>MRRIQRDGTSARQPSVSSLASCQPVISSHQPDHHPPFACPQPEVAATCLVGILILNSTVRHSLRHYSLCRTDSAASIVASVVAAIRRFYRSRNLRTPDTAVALYAKHMGKSPEQIEQDIRRPKYFSPSEAVEYGIIDKACIIAFTKFAEVYYCLLLSVAAGAL</sequence>
<organism evidence="2 3">
    <name type="scientific">Dendrobium chrysotoxum</name>
    <name type="common">Orchid</name>
    <dbReference type="NCBI Taxonomy" id="161865"/>
    <lineage>
        <taxon>Eukaryota</taxon>
        <taxon>Viridiplantae</taxon>
        <taxon>Streptophyta</taxon>
        <taxon>Embryophyta</taxon>
        <taxon>Tracheophyta</taxon>
        <taxon>Spermatophyta</taxon>
        <taxon>Magnoliopsida</taxon>
        <taxon>Liliopsida</taxon>
        <taxon>Asparagales</taxon>
        <taxon>Orchidaceae</taxon>
        <taxon>Epidendroideae</taxon>
        <taxon>Malaxideae</taxon>
        <taxon>Dendrobiinae</taxon>
        <taxon>Dendrobium</taxon>
    </lineage>
</organism>
<accession>A0AAV7GHM7</accession>
<dbReference type="InterPro" id="IPR023562">
    <property type="entry name" value="ClpP/TepA"/>
</dbReference>
<dbReference type="GO" id="GO:0004252">
    <property type="term" value="F:serine-type endopeptidase activity"/>
    <property type="evidence" value="ECO:0007669"/>
    <property type="project" value="TreeGrafter"/>
</dbReference>
<dbReference type="Proteomes" id="UP000775213">
    <property type="component" value="Unassembled WGS sequence"/>
</dbReference>
<reference evidence="2 3" key="1">
    <citation type="journal article" date="2021" name="Hortic Res">
        <title>Chromosome-scale assembly of the Dendrobium chrysotoxum genome enhances the understanding of orchid evolution.</title>
        <authorList>
            <person name="Zhang Y."/>
            <person name="Zhang G.Q."/>
            <person name="Zhang D."/>
            <person name="Liu X.D."/>
            <person name="Xu X.Y."/>
            <person name="Sun W.H."/>
            <person name="Yu X."/>
            <person name="Zhu X."/>
            <person name="Wang Z.W."/>
            <person name="Zhao X."/>
            <person name="Zhong W.Y."/>
            <person name="Chen H."/>
            <person name="Yin W.L."/>
            <person name="Huang T."/>
            <person name="Niu S.C."/>
            <person name="Liu Z.J."/>
        </authorList>
    </citation>
    <scope>NUCLEOTIDE SEQUENCE [LARGE SCALE GENOMIC DNA]</scope>
    <source>
        <strain evidence="2">Lindl</strain>
    </source>
</reference>
<comment type="caution">
    <text evidence="2">The sequence shown here is derived from an EMBL/GenBank/DDBJ whole genome shotgun (WGS) entry which is preliminary data.</text>
</comment>
<dbReference type="PANTHER" id="PTHR10381:SF47">
    <property type="entry name" value="ATP-DEPENDENT CLP PROTEASE PROTEOLYTIC SUBUNIT-RELATED PROTEIN 4, CHLOROPLASTIC"/>
    <property type="match status" value="1"/>
</dbReference>
<evidence type="ECO:0008006" key="4">
    <source>
        <dbReference type="Google" id="ProtNLM"/>
    </source>
</evidence>
<dbReference type="EMBL" id="JAGFBR010000014">
    <property type="protein sequence ID" value="KAH0455755.1"/>
    <property type="molecule type" value="Genomic_DNA"/>
</dbReference>
<dbReference type="Pfam" id="PF00574">
    <property type="entry name" value="CLP_protease"/>
    <property type="match status" value="1"/>
</dbReference>
<dbReference type="Gene3D" id="3.90.226.10">
    <property type="entry name" value="2-enoyl-CoA Hydratase, Chain A, domain 1"/>
    <property type="match status" value="1"/>
</dbReference>
<dbReference type="AlphaFoldDB" id="A0AAV7GHM7"/>
<evidence type="ECO:0000256" key="1">
    <source>
        <dbReference type="SAM" id="MobiDB-lite"/>
    </source>
</evidence>
<feature type="compositionally biased region" description="Polar residues" evidence="1">
    <location>
        <begin position="7"/>
        <end position="29"/>
    </location>
</feature>
<dbReference type="GO" id="GO:0004176">
    <property type="term" value="F:ATP-dependent peptidase activity"/>
    <property type="evidence" value="ECO:0007669"/>
    <property type="project" value="TreeGrafter"/>
</dbReference>
<feature type="region of interest" description="Disordered" evidence="1">
    <location>
        <begin position="1"/>
        <end position="34"/>
    </location>
</feature>
<name>A0AAV7GHM7_DENCH</name>
<evidence type="ECO:0000313" key="2">
    <source>
        <dbReference type="EMBL" id="KAH0455755.1"/>
    </source>
</evidence>
<keyword evidence="3" id="KW-1185">Reference proteome</keyword>
<dbReference type="PANTHER" id="PTHR10381">
    <property type="entry name" value="ATP-DEPENDENT CLP PROTEASE PROTEOLYTIC SUBUNIT"/>
    <property type="match status" value="1"/>
</dbReference>
<dbReference type="GO" id="GO:0009368">
    <property type="term" value="C:endopeptidase Clp complex"/>
    <property type="evidence" value="ECO:0007669"/>
    <property type="project" value="TreeGrafter"/>
</dbReference>
<dbReference type="SUPFAM" id="SSF52096">
    <property type="entry name" value="ClpP/crotonase"/>
    <property type="match status" value="1"/>
</dbReference>
<dbReference type="GO" id="GO:0051117">
    <property type="term" value="F:ATPase binding"/>
    <property type="evidence" value="ECO:0007669"/>
    <property type="project" value="TreeGrafter"/>
</dbReference>
<evidence type="ECO:0000313" key="3">
    <source>
        <dbReference type="Proteomes" id="UP000775213"/>
    </source>
</evidence>
<dbReference type="GO" id="GO:0006515">
    <property type="term" value="P:protein quality control for misfolded or incompletely synthesized proteins"/>
    <property type="evidence" value="ECO:0007669"/>
    <property type="project" value="TreeGrafter"/>
</dbReference>
<gene>
    <name evidence="2" type="ORF">IEQ34_015787</name>
</gene>
<protein>
    <recommendedName>
        <fullName evidence="4">ATP-dependent Clp protease proteolytic subunit</fullName>
    </recommendedName>
</protein>
<dbReference type="InterPro" id="IPR029045">
    <property type="entry name" value="ClpP/crotonase-like_dom_sf"/>
</dbReference>